<sequence>MYMINFLNMCNVKKGKLRKHYSTFDTFYSTKKKLIHSLIIWVKMFRSRIMLLVIKL</sequence>
<proteinExistence type="predicted"/>
<evidence type="ECO:0000313" key="1">
    <source>
        <dbReference type="EMBL" id="JAH55177.1"/>
    </source>
</evidence>
<name>A0A0E9TNX5_ANGAN</name>
<dbReference type="EMBL" id="GBXM01053400">
    <property type="protein sequence ID" value="JAH55177.1"/>
    <property type="molecule type" value="Transcribed_RNA"/>
</dbReference>
<protein>
    <submittedName>
        <fullName evidence="1">Uncharacterized protein</fullName>
    </submittedName>
</protein>
<accession>A0A0E9TNX5</accession>
<dbReference type="AlphaFoldDB" id="A0A0E9TNX5"/>
<reference evidence="1" key="2">
    <citation type="journal article" date="2015" name="Fish Shellfish Immunol.">
        <title>Early steps in the European eel (Anguilla anguilla)-Vibrio vulnificus interaction in the gills: Role of the RtxA13 toxin.</title>
        <authorList>
            <person name="Callol A."/>
            <person name="Pajuelo D."/>
            <person name="Ebbesson L."/>
            <person name="Teles M."/>
            <person name="MacKenzie S."/>
            <person name="Amaro C."/>
        </authorList>
    </citation>
    <scope>NUCLEOTIDE SEQUENCE</scope>
</reference>
<organism evidence="1">
    <name type="scientific">Anguilla anguilla</name>
    <name type="common">European freshwater eel</name>
    <name type="synonym">Muraena anguilla</name>
    <dbReference type="NCBI Taxonomy" id="7936"/>
    <lineage>
        <taxon>Eukaryota</taxon>
        <taxon>Metazoa</taxon>
        <taxon>Chordata</taxon>
        <taxon>Craniata</taxon>
        <taxon>Vertebrata</taxon>
        <taxon>Euteleostomi</taxon>
        <taxon>Actinopterygii</taxon>
        <taxon>Neopterygii</taxon>
        <taxon>Teleostei</taxon>
        <taxon>Anguilliformes</taxon>
        <taxon>Anguillidae</taxon>
        <taxon>Anguilla</taxon>
    </lineage>
</organism>
<reference evidence="1" key="1">
    <citation type="submission" date="2014-11" db="EMBL/GenBank/DDBJ databases">
        <authorList>
            <person name="Amaro Gonzalez C."/>
        </authorList>
    </citation>
    <scope>NUCLEOTIDE SEQUENCE</scope>
</reference>